<keyword evidence="5 6" id="KW-0472">Membrane</keyword>
<feature type="transmembrane region" description="Helical" evidence="6">
    <location>
        <begin position="68"/>
        <end position="87"/>
    </location>
</feature>
<dbReference type="InterPro" id="IPR011042">
    <property type="entry name" value="6-blade_b-propeller_TolB-like"/>
</dbReference>
<dbReference type="CDD" id="cd06579">
    <property type="entry name" value="TM_PBP1_transp_AraH_like"/>
    <property type="match status" value="1"/>
</dbReference>
<comment type="subcellular location">
    <subcellularLocation>
        <location evidence="1">Cell membrane</location>
        <topology evidence="1">Multi-pass membrane protein</topology>
    </subcellularLocation>
</comment>
<sequence>MPKDAFALTGMSWRHRFSFQRSLAELLGKRWMEAMVPCLLLVSVLTYFGVTADGFLTLDNASTLSQNFAELGLVALGMTIVLIGGGIDLSVGAVFGVVNGFALIAFRLLDWPVPLVVAAAIALGALLGSVNGVLIAYAKTRPFITTLVTLLAYRTVAEYIDTMYSPRMATTTRIDPIWDMLGAGRLAGLTTQFVLLVVVALVVHVLLSRSRWGWRITAIGSSRTSARRAGMNLPAITFSTYAVAGALAGAAGLLTASRLEQSSASTGLGMEFAVLTAVVIGGVSLAGGRGTAMRALIGALTVAAISQGLTLQAQPRPLYSAVLAVILLVFAAADLKWGKNRGKAIQKIYMAPGRFRLRASPDIYQQGGVWELNDRLTGAQAIGLGELDGPEDVVLDERGRLYCGDRRGWLWRFDGPDSPAELVARVGGHPLGLVIDKDGNIAMCVAGMGLYGITPEGQVTPLATDVKRTWYRINDDSAIRLADDLDVAADGKIYFSDASTRFDGDEYFLDLIESRPNGRLLRYDPDTGQTTVVLRNYAFPNGICVSHDGASVLINSSNLYRIDRFHLAGPKAGQLEPFAENLPGIPDNINRASDGGYWVAFAGMRTPVWDLAISMPKFRRRMVKELPFDEWLVPNLNTSCVIKITEAGQVVESLWDGQQKDHAVITSMREHDGYLYLGGLTNDRLGRIALPQHEIPARAGSERVVSAP</sequence>
<dbReference type="SUPFAM" id="SSF63829">
    <property type="entry name" value="Calcium-dependent phosphotriesterase"/>
    <property type="match status" value="1"/>
</dbReference>
<dbReference type="Pfam" id="PF02653">
    <property type="entry name" value="BPD_transp_2"/>
    <property type="match status" value="1"/>
</dbReference>
<dbReference type="RefSeq" id="WP_155358883.1">
    <property type="nucleotide sequence ID" value="NZ_BAAAHL010000081.1"/>
</dbReference>
<evidence type="ECO:0000256" key="1">
    <source>
        <dbReference type="ARBA" id="ARBA00004651"/>
    </source>
</evidence>
<evidence type="ECO:0000313" key="9">
    <source>
        <dbReference type="Proteomes" id="UP000331127"/>
    </source>
</evidence>
<comment type="caution">
    <text evidence="8">The sequence shown here is derived from an EMBL/GenBank/DDBJ whole genome shotgun (WGS) entry which is preliminary data.</text>
</comment>
<keyword evidence="4 6" id="KW-1133">Transmembrane helix</keyword>
<evidence type="ECO:0000256" key="6">
    <source>
        <dbReference type="SAM" id="Phobius"/>
    </source>
</evidence>
<feature type="transmembrane region" description="Helical" evidence="6">
    <location>
        <begin position="318"/>
        <end position="337"/>
    </location>
</feature>
<dbReference type="Gene3D" id="2.120.10.30">
    <property type="entry name" value="TolB, C-terminal domain"/>
    <property type="match status" value="1"/>
</dbReference>
<feature type="transmembrane region" description="Helical" evidence="6">
    <location>
        <begin position="268"/>
        <end position="288"/>
    </location>
</feature>
<organism evidence="8 9">
    <name type="scientific">Acrocarpospora macrocephala</name>
    <dbReference type="NCBI Taxonomy" id="150177"/>
    <lineage>
        <taxon>Bacteria</taxon>
        <taxon>Bacillati</taxon>
        <taxon>Actinomycetota</taxon>
        <taxon>Actinomycetes</taxon>
        <taxon>Streptosporangiales</taxon>
        <taxon>Streptosporangiaceae</taxon>
        <taxon>Acrocarpospora</taxon>
    </lineage>
</organism>
<dbReference type="GO" id="GO:0022857">
    <property type="term" value="F:transmembrane transporter activity"/>
    <property type="evidence" value="ECO:0007669"/>
    <property type="project" value="InterPro"/>
</dbReference>
<dbReference type="PANTHER" id="PTHR32196:SF72">
    <property type="entry name" value="RIBOSE IMPORT PERMEASE PROTEIN RBSC"/>
    <property type="match status" value="1"/>
</dbReference>
<dbReference type="InterPro" id="IPR018119">
    <property type="entry name" value="Strictosidine_synth_cons-reg"/>
</dbReference>
<dbReference type="Proteomes" id="UP000331127">
    <property type="component" value="Unassembled WGS sequence"/>
</dbReference>
<feature type="transmembrane region" description="Helical" evidence="6">
    <location>
        <begin position="116"/>
        <end position="138"/>
    </location>
</feature>
<evidence type="ECO:0000256" key="5">
    <source>
        <dbReference type="ARBA" id="ARBA00023136"/>
    </source>
</evidence>
<protein>
    <submittedName>
        <fullName evidence="8">ABC transporter permease</fullName>
    </submittedName>
</protein>
<dbReference type="OrthoDB" id="6844941at2"/>
<evidence type="ECO:0000256" key="2">
    <source>
        <dbReference type="ARBA" id="ARBA00022475"/>
    </source>
</evidence>
<dbReference type="InterPro" id="IPR001851">
    <property type="entry name" value="ABC_transp_permease"/>
</dbReference>
<feature type="transmembrane region" description="Helical" evidence="6">
    <location>
        <begin position="186"/>
        <end position="207"/>
    </location>
</feature>
<evidence type="ECO:0000313" key="8">
    <source>
        <dbReference type="EMBL" id="GES13645.1"/>
    </source>
</evidence>
<dbReference type="PANTHER" id="PTHR32196">
    <property type="entry name" value="ABC TRANSPORTER PERMEASE PROTEIN YPHD-RELATED-RELATED"/>
    <property type="match status" value="1"/>
</dbReference>
<accession>A0A5M3WW26</accession>
<evidence type="ECO:0000259" key="7">
    <source>
        <dbReference type="Pfam" id="PF03088"/>
    </source>
</evidence>
<keyword evidence="2" id="KW-1003">Cell membrane</keyword>
<keyword evidence="3 6" id="KW-0812">Transmembrane</keyword>
<feature type="transmembrane region" description="Helical" evidence="6">
    <location>
        <begin position="34"/>
        <end position="56"/>
    </location>
</feature>
<feature type="domain" description="Strictosidine synthase conserved region" evidence="7">
    <location>
        <begin position="483"/>
        <end position="569"/>
    </location>
</feature>
<reference evidence="8 9" key="1">
    <citation type="submission" date="2019-10" db="EMBL/GenBank/DDBJ databases">
        <title>Whole genome shotgun sequence of Acrocarpospora macrocephala NBRC 16266.</title>
        <authorList>
            <person name="Ichikawa N."/>
            <person name="Kimura A."/>
            <person name="Kitahashi Y."/>
            <person name="Komaki H."/>
            <person name="Oguchi A."/>
        </authorList>
    </citation>
    <scope>NUCLEOTIDE SEQUENCE [LARGE SCALE GENOMIC DNA]</scope>
    <source>
        <strain evidence="8 9">NBRC 16266</strain>
    </source>
</reference>
<dbReference type="Pfam" id="PF20067">
    <property type="entry name" value="SSL_N"/>
    <property type="match status" value="1"/>
</dbReference>
<dbReference type="Pfam" id="PF03088">
    <property type="entry name" value="Str_synth"/>
    <property type="match status" value="1"/>
</dbReference>
<keyword evidence="9" id="KW-1185">Reference proteome</keyword>
<feature type="transmembrane region" description="Helical" evidence="6">
    <location>
        <begin position="233"/>
        <end position="256"/>
    </location>
</feature>
<evidence type="ECO:0000256" key="4">
    <source>
        <dbReference type="ARBA" id="ARBA00022989"/>
    </source>
</evidence>
<name>A0A5M3WW26_9ACTN</name>
<dbReference type="EMBL" id="BLAE01000048">
    <property type="protein sequence ID" value="GES13645.1"/>
    <property type="molecule type" value="Genomic_DNA"/>
</dbReference>
<dbReference type="AlphaFoldDB" id="A0A5M3WW26"/>
<dbReference type="GO" id="GO:0005886">
    <property type="term" value="C:plasma membrane"/>
    <property type="evidence" value="ECO:0007669"/>
    <property type="project" value="UniProtKB-SubCell"/>
</dbReference>
<proteinExistence type="predicted"/>
<evidence type="ECO:0000256" key="3">
    <source>
        <dbReference type="ARBA" id="ARBA00022692"/>
    </source>
</evidence>
<gene>
    <name evidence="8" type="ORF">Amac_072420</name>
</gene>